<feature type="non-terminal residue" evidence="2">
    <location>
        <position position="49"/>
    </location>
</feature>
<dbReference type="EMBL" id="LXQA010722365">
    <property type="protein sequence ID" value="MCI67719.1"/>
    <property type="molecule type" value="Genomic_DNA"/>
</dbReference>
<feature type="compositionally biased region" description="Basic and acidic residues" evidence="1">
    <location>
        <begin position="1"/>
        <end position="20"/>
    </location>
</feature>
<evidence type="ECO:0000313" key="2">
    <source>
        <dbReference type="EMBL" id="MCI67719.1"/>
    </source>
</evidence>
<organism evidence="2 3">
    <name type="scientific">Trifolium medium</name>
    <dbReference type="NCBI Taxonomy" id="97028"/>
    <lineage>
        <taxon>Eukaryota</taxon>
        <taxon>Viridiplantae</taxon>
        <taxon>Streptophyta</taxon>
        <taxon>Embryophyta</taxon>
        <taxon>Tracheophyta</taxon>
        <taxon>Spermatophyta</taxon>
        <taxon>Magnoliopsida</taxon>
        <taxon>eudicotyledons</taxon>
        <taxon>Gunneridae</taxon>
        <taxon>Pentapetalae</taxon>
        <taxon>rosids</taxon>
        <taxon>fabids</taxon>
        <taxon>Fabales</taxon>
        <taxon>Fabaceae</taxon>
        <taxon>Papilionoideae</taxon>
        <taxon>50 kb inversion clade</taxon>
        <taxon>NPAAA clade</taxon>
        <taxon>Hologalegina</taxon>
        <taxon>IRL clade</taxon>
        <taxon>Trifolieae</taxon>
        <taxon>Trifolium</taxon>
    </lineage>
</organism>
<dbReference type="Proteomes" id="UP000265520">
    <property type="component" value="Unassembled WGS sequence"/>
</dbReference>
<name>A0A392U2T2_9FABA</name>
<dbReference type="AlphaFoldDB" id="A0A392U2T2"/>
<sequence length="49" mass="5620">MEQDDGRREWSADIRAEPRRQGGRQNSRWLREEKGGREGYSGGDTAAQL</sequence>
<evidence type="ECO:0000256" key="1">
    <source>
        <dbReference type="SAM" id="MobiDB-lite"/>
    </source>
</evidence>
<proteinExistence type="predicted"/>
<reference evidence="2 3" key="1">
    <citation type="journal article" date="2018" name="Front. Plant Sci.">
        <title>Red Clover (Trifolium pratense) and Zigzag Clover (T. medium) - A Picture of Genomic Similarities and Differences.</title>
        <authorList>
            <person name="Dluhosova J."/>
            <person name="Istvanek J."/>
            <person name="Nedelnik J."/>
            <person name="Repkova J."/>
        </authorList>
    </citation>
    <scope>NUCLEOTIDE SEQUENCE [LARGE SCALE GENOMIC DNA]</scope>
    <source>
        <strain evidence="3">cv. 10/8</strain>
        <tissue evidence="2">Leaf</tissue>
    </source>
</reference>
<comment type="caution">
    <text evidence="2">The sequence shown here is derived from an EMBL/GenBank/DDBJ whole genome shotgun (WGS) entry which is preliminary data.</text>
</comment>
<keyword evidence="3" id="KW-1185">Reference proteome</keyword>
<protein>
    <submittedName>
        <fullName evidence="2">Uncharacterized protein</fullName>
    </submittedName>
</protein>
<accession>A0A392U2T2</accession>
<feature type="region of interest" description="Disordered" evidence="1">
    <location>
        <begin position="1"/>
        <end position="49"/>
    </location>
</feature>
<evidence type="ECO:0000313" key="3">
    <source>
        <dbReference type="Proteomes" id="UP000265520"/>
    </source>
</evidence>